<protein>
    <submittedName>
        <fullName evidence="1">Uncharacterized protein</fullName>
    </submittedName>
</protein>
<sequence length="57" mass="6658">MCYFEDSLDGEHASAEHSRWHRQARRKSVALVGDRFLFLYSHWHDNASKSGIIVAIR</sequence>
<dbReference type="HOGENOM" id="CLU_2987312_0_0_0"/>
<gene>
    <name evidence="1" type="ORF">U14_00539</name>
</gene>
<dbReference type="AlphaFoldDB" id="A0A0S6VW18"/>
<proteinExistence type="predicted"/>
<name>A0A0S6VW18_9BACT</name>
<reference evidence="1 2" key="1">
    <citation type="journal article" date="2015" name="PeerJ">
        <title>First genomic representation of candidate bacterial phylum KSB3 points to enhanced environmental sensing as a trigger of wastewater bulking.</title>
        <authorList>
            <person name="Sekiguchi Y."/>
            <person name="Ohashi A."/>
            <person name="Parks D.H."/>
            <person name="Yamauchi T."/>
            <person name="Tyson G.W."/>
            <person name="Hugenholtz P."/>
        </authorList>
    </citation>
    <scope>NUCLEOTIDE SEQUENCE [LARGE SCALE GENOMIC DNA]</scope>
</reference>
<dbReference type="Proteomes" id="UP000030700">
    <property type="component" value="Unassembled WGS sequence"/>
</dbReference>
<dbReference type="EMBL" id="DF820455">
    <property type="protein sequence ID" value="GAK49318.1"/>
    <property type="molecule type" value="Genomic_DNA"/>
</dbReference>
<organism evidence="1 2">
    <name type="scientific">Candidatus Moduliflexus flocculans</name>
    <dbReference type="NCBI Taxonomy" id="1499966"/>
    <lineage>
        <taxon>Bacteria</taxon>
        <taxon>Candidatus Moduliflexota</taxon>
        <taxon>Candidatus Moduliflexia</taxon>
        <taxon>Candidatus Moduliflexales</taxon>
        <taxon>Candidatus Moduliflexaceae</taxon>
    </lineage>
</organism>
<keyword evidence="2" id="KW-1185">Reference proteome</keyword>
<evidence type="ECO:0000313" key="2">
    <source>
        <dbReference type="Proteomes" id="UP000030700"/>
    </source>
</evidence>
<evidence type="ECO:0000313" key="1">
    <source>
        <dbReference type="EMBL" id="GAK49318.1"/>
    </source>
</evidence>
<accession>A0A0S6VW18</accession>